<evidence type="ECO:0000259" key="15">
    <source>
        <dbReference type="PROSITE" id="PS01180"/>
    </source>
</evidence>
<comment type="caution">
    <text evidence="17">The sequence shown here is derived from an EMBL/GenBank/DDBJ whole genome shotgun (WGS) entry which is preliminary data.</text>
</comment>
<organism evidence="17 18">
    <name type="scientific">Stentor coeruleus</name>
    <dbReference type="NCBI Taxonomy" id="5963"/>
    <lineage>
        <taxon>Eukaryota</taxon>
        <taxon>Sar</taxon>
        <taxon>Alveolata</taxon>
        <taxon>Ciliophora</taxon>
        <taxon>Postciliodesmatophora</taxon>
        <taxon>Heterotrichea</taxon>
        <taxon>Heterotrichida</taxon>
        <taxon>Stentoridae</taxon>
        <taxon>Stentor</taxon>
    </lineage>
</organism>
<dbReference type="Proteomes" id="UP000187209">
    <property type="component" value="Unassembled WGS sequence"/>
</dbReference>
<dbReference type="GO" id="GO:0016020">
    <property type="term" value="C:membrane"/>
    <property type="evidence" value="ECO:0007669"/>
    <property type="project" value="UniProtKB-SubCell"/>
</dbReference>
<dbReference type="GO" id="GO:0016740">
    <property type="term" value="F:transferase activity"/>
    <property type="evidence" value="ECO:0007669"/>
    <property type="project" value="UniProtKB-KW"/>
</dbReference>
<evidence type="ECO:0000256" key="5">
    <source>
        <dbReference type="ARBA" id="ARBA00022723"/>
    </source>
</evidence>
<comment type="pathway">
    <text evidence="2">Protein modification; protein ubiquitination.</text>
</comment>
<evidence type="ECO:0000256" key="9">
    <source>
        <dbReference type="ARBA" id="ARBA00022989"/>
    </source>
</evidence>
<evidence type="ECO:0000256" key="2">
    <source>
        <dbReference type="ARBA" id="ARBA00004906"/>
    </source>
</evidence>
<feature type="domain" description="CUB" evidence="15">
    <location>
        <begin position="79"/>
        <end position="195"/>
    </location>
</feature>
<evidence type="ECO:0000256" key="10">
    <source>
        <dbReference type="ARBA" id="ARBA00023136"/>
    </source>
</evidence>
<keyword evidence="5" id="KW-0479">Metal-binding</keyword>
<evidence type="ECO:0000256" key="11">
    <source>
        <dbReference type="ARBA" id="ARBA00023157"/>
    </source>
</evidence>
<proteinExistence type="predicted"/>
<feature type="chain" id="PRO_5010221803" description="RING-type domain-containing protein" evidence="14">
    <location>
        <begin position="17"/>
        <end position="357"/>
    </location>
</feature>
<dbReference type="PROSITE" id="PS01180">
    <property type="entry name" value="CUB"/>
    <property type="match status" value="1"/>
</dbReference>
<evidence type="ECO:0008006" key="19">
    <source>
        <dbReference type="Google" id="ProtNLM"/>
    </source>
</evidence>
<keyword evidence="10 13" id="KW-0472">Membrane</keyword>
<dbReference type="OrthoDB" id="312576at2759"/>
<keyword evidence="7" id="KW-0833">Ubl conjugation pathway</keyword>
<feature type="signal peptide" evidence="14">
    <location>
        <begin position="1"/>
        <end position="16"/>
    </location>
</feature>
<evidence type="ECO:0000313" key="17">
    <source>
        <dbReference type="EMBL" id="OMJ94080.1"/>
    </source>
</evidence>
<protein>
    <recommendedName>
        <fullName evidence="19">RING-type domain-containing protein</fullName>
    </recommendedName>
</protein>
<dbReference type="SUPFAM" id="SSF57850">
    <property type="entry name" value="RING/U-box"/>
    <property type="match status" value="1"/>
</dbReference>
<dbReference type="InterPro" id="IPR000859">
    <property type="entry name" value="CUB_dom"/>
</dbReference>
<dbReference type="InterPro" id="IPR001841">
    <property type="entry name" value="Znf_RING"/>
</dbReference>
<evidence type="ECO:0000256" key="4">
    <source>
        <dbReference type="ARBA" id="ARBA00022692"/>
    </source>
</evidence>
<dbReference type="GO" id="GO:0008270">
    <property type="term" value="F:zinc ion binding"/>
    <property type="evidence" value="ECO:0007669"/>
    <property type="project" value="UniProtKB-KW"/>
</dbReference>
<evidence type="ECO:0000256" key="6">
    <source>
        <dbReference type="ARBA" id="ARBA00022771"/>
    </source>
</evidence>
<keyword evidence="9 13" id="KW-1133">Transmembrane helix</keyword>
<sequence length="357" mass="40229">MFWFLFLFNIITASNCNDSCIPCRVEQIIFINNPCDDSICLSKDYCVKNCYTCLLDSGVKSQCDLITYTSRECAISSVCGKKIYTSESDTLSIKNLPKSSLCSWHIDLTESSTDKIDLDFEFSGFVRGTLLIEAYNLAYGMSLDNAKSIENKITGDDNKSSYSLHLENTNMLVLIYYSGNLNEVYSGLKIAWGDNSGGSSNTLSKALTITALCLVSIFCMGCCGVLCRRLYKSARNTSRVYDQVVANYQRRSRNYEALPENSIISDADIQRFFPKQLFKEALLEVGEKVCCICFEEFNAELYVRKLPCKHVFHSKCIEDWFVGRMINPKCPLCKNNPFSPEVEPPAPERASVIDISK</sequence>
<comment type="subcellular location">
    <subcellularLocation>
        <location evidence="1">Membrane</location>
        <topology evidence="1">Single-pass membrane protein</topology>
    </subcellularLocation>
</comment>
<keyword evidence="14" id="KW-0732">Signal</keyword>
<evidence type="ECO:0000313" key="18">
    <source>
        <dbReference type="Proteomes" id="UP000187209"/>
    </source>
</evidence>
<dbReference type="EMBL" id="MPUH01000032">
    <property type="protein sequence ID" value="OMJ94080.1"/>
    <property type="molecule type" value="Genomic_DNA"/>
</dbReference>
<feature type="domain" description="RING-type" evidence="16">
    <location>
        <begin position="290"/>
        <end position="334"/>
    </location>
</feature>
<dbReference type="SMART" id="SM00184">
    <property type="entry name" value="RING"/>
    <property type="match status" value="1"/>
</dbReference>
<gene>
    <name evidence="17" type="ORF">SteCoe_2854</name>
</gene>
<dbReference type="InterPro" id="IPR013083">
    <property type="entry name" value="Znf_RING/FYVE/PHD"/>
</dbReference>
<evidence type="ECO:0000259" key="16">
    <source>
        <dbReference type="PROSITE" id="PS50089"/>
    </source>
</evidence>
<dbReference type="PROSITE" id="PS50089">
    <property type="entry name" value="ZF_RING_2"/>
    <property type="match status" value="1"/>
</dbReference>
<keyword evidence="8" id="KW-0862">Zinc</keyword>
<accession>A0A1R2CYL9</accession>
<evidence type="ECO:0000256" key="12">
    <source>
        <dbReference type="PROSITE-ProRule" id="PRU00175"/>
    </source>
</evidence>
<keyword evidence="4 13" id="KW-0812">Transmembrane</keyword>
<reference evidence="17 18" key="1">
    <citation type="submission" date="2016-11" db="EMBL/GenBank/DDBJ databases">
        <title>The macronuclear genome of Stentor coeruleus: a giant cell with tiny introns.</title>
        <authorList>
            <person name="Slabodnick M."/>
            <person name="Ruby J.G."/>
            <person name="Reiff S.B."/>
            <person name="Swart E.C."/>
            <person name="Gosai S."/>
            <person name="Prabakaran S."/>
            <person name="Witkowska E."/>
            <person name="Larue G.E."/>
            <person name="Fisher S."/>
            <person name="Freeman R.M."/>
            <person name="Gunawardena J."/>
            <person name="Chu W."/>
            <person name="Stover N.A."/>
            <person name="Gregory B.D."/>
            <person name="Nowacki M."/>
            <person name="Derisi J."/>
            <person name="Roy S.W."/>
            <person name="Marshall W.F."/>
            <person name="Sood P."/>
        </authorList>
    </citation>
    <scope>NUCLEOTIDE SEQUENCE [LARGE SCALE GENOMIC DNA]</scope>
    <source>
        <strain evidence="17">WM001</strain>
    </source>
</reference>
<name>A0A1R2CYL9_9CILI</name>
<evidence type="ECO:0000256" key="3">
    <source>
        <dbReference type="ARBA" id="ARBA00022679"/>
    </source>
</evidence>
<dbReference type="PANTHER" id="PTHR45768:SF18">
    <property type="entry name" value="RING-H2 FINGER PROTEIN ATL47-RELATED"/>
    <property type="match status" value="1"/>
</dbReference>
<keyword evidence="11" id="KW-1015">Disulfide bond</keyword>
<keyword evidence="6 12" id="KW-0863">Zinc-finger</keyword>
<keyword evidence="3" id="KW-0808">Transferase</keyword>
<evidence type="ECO:0000256" key="7">
    <source>
        <dbReference type="ARBA" id="ARBA00022786"/>
    </source>
</evidence>
<dbReference type="Gene3D" id="3.30.40.10">
    <property type="entry name" value="Zinc/RING finger domain, C3HC4 (zinc finger)"/>
    <property type="match status" value="1"/>
</dbReference>
<evidence type="ECO:0000256" key="8">
    <source>
        <dbReference type="ARBA" id="ARBA00022833"/>
    </source>
</evidence>
<dbReference type="PANTHER" id="PTHR45768">
    <property type="entry name" value="E3 UBIQUITIN-PROTEIN LIGASE RNF13-LIKE"/>
    <property type="match status" value="1"/>
</dbReference>
<dbReference type="AlphaFoldDB" id="A0A1R2CYL9"/>
<feature type="transmembrane region" description="Helical" evidence="13">
    <location>
        <begin position="206"/>
        <end position="227"/>
    </location>
</feature>
<dbReference type="Pfam" id="PF13639">
    <property type="entry name" value="zf-RING_2"/>
    <property type="match status" value="1"/>
</dbReference>
<evidence type="ECO:0000256" key="14">
    <source>
        <dbReference type="SAM" id="SignalP"/>
    </source>
</evidence>
<evidence type="ECO:0000256" key="13">
    <source>
        <dbReference type="SAM" id="Phobius"/>
    </source>
</evidence>
<evidence type="ECO:0000256" key="1">
    <source>
        <dbReference type="ARBA" id="ARBA00004167"/>
    </source>
</evidence>
<keyword evidence="18" id="KW-1185">Reference proteome</keyword>